<reference evidence="2" key="1">
    <citation type="submission" date="2019-12" db="EMBL/GenBank/DDBJ databases">
        <title>Genome sequencing and annotation of Brassica cretica.</title>
        <authorList>
            <person name="Studholme D.J."/>
            <person name="Sarris P."/>
        </authorList>
    </citation>
    <scope>NUCLEOTIDE SEQUENCE</scope>
    <source>
        <strain evidence="2">PFS-109/04</strain>
        <tissue evidence="2">Leaf</tissue>
    </source>
</reference>
<feature type="region of interest" description="Disordered" evidence="1">
    <location>
        <begin position="1"/>
        <end position="23"/>
    </location>
</feature>
<evidence type="ECO:0000313" key="2">
    <source>
        <dbReference type="EMBL" id="KAF3503264.1"/>
    </source>
</evidence>
<feature type="compositionally biased region" description="Basic and acidic residues" evidence="1">
    <location>
        <begin position="1"/>
        <end position="19"/>
    </location>
</feature>
<accession>A0A8S9NDR3</accession>
<feature type="compositionally biased region" description="Basic and acidic residues" evidence="1">
    <location>
        <begin position="158"/>
        <end position="171"/>
    </location>
</feature>
<comment type="caution">
    <text evidence="2">The sequence shown here is derived from an EMBL/GenBank/DDBJ whole genome shotgun (WGS) entry which is preliminary data.</text>
</comment>
<gene>
    <name evidence="2" type="ORF">F2Q69_00041207</name>
</gene>
<feature type="compositionally biased region" description="Low complexity" evidence="1">
    <location>
        <begin position="56"/>
        <end position="67"/>
    </location>
</feature>
<dbReference type="AlphaFoldDB" id="A0A8S9NDR3"/>
<organism evidence="2 3">
    <name type="scientific">Brassica cretica</name>
    <name type="common">Mustard</name>
    <dbReference type="NCBI Taxonomy" id="69181"/>
    <lineage>
        <taxon>Eukaryota</taxon>
        <taxon>Viridiplantae</taxon>
        <taxon>Streptophyta</taxon>
        <taxon>Embryophyta</taxon>
        <taxon>Tracheophyta</taxon>
        <taxon>Spermatophyta</taxon>
        <taxon>Magnoliopsida</taxon>
        <taxon>eudicotyledons</taxon>
        <taxon>Gunneridae</taxon>
        <taxon>Pentapetalae</taxon>
        <taxon>rosids</taxon>
        <taxon>malvids</taxon>
        <taxon>Brassicales</taxon>
        <taxon>Brassicaceae</taxon>
        <taxon>Brassiceae</taxon>
        <taxon>Brassica</taxon>
    </lineage>
</organism>
<name>A0A8S9NDR3_BRACR</name>
<proteinExistence type="predicted"/>
<evidence type="ECO:0000313" key="3">
    <source>
        <dbReference type="Proteomes" id="UP000712600"/>
    </source>
</evidence>
<protein>
    <submittedName>
        <fullName evidence="2">Uncharacterized protein</fullName>
    </submittedName>
</protein>
<feature type="region of interest" description="Disordered" evidence="1">
    <location>
        <begin position="50"/>
        <end position="77"/>
    </location>
</feature>
<feature type="region of interest" description="Disordered" evidence="1">
    <location>
        <begin position="152"/>
        <end position="188"/>
    </location>
</feature>
<dbReference type="Proteomes" id="UP000712600">
    <property type="component" value="Unassembled WGS sequence"/>
</dbReference>
<dbReference type="EMBL" id="QGKX02001621">
    <property type="protein sequence ID" value="KAF3503264.1"/>
    <property type="molecule type" value="Genomic_DNA"/>
</dbReference>
<evidence type="ECO:0000256" key="1">
    <source>
        <dbReference type="SAM" id="MobiDB-lite"/>
    </source>
</evidence>
<sequence>MERWPKPRERRERADFRREKGGHKAWRKENPFLFLIDFNSDQAQLQKLPVRDQRPQASAQLASSSDQIPDQTQPSARRNKLAIALGNATRQEPSRVCSSQLVSDLWRSSFYNLQNKACKLRSSSTPIKLSFRRSLSVINVLSLGSACVQLRPNPRPDATVREKKQTRDSPRQRGPIGAVPHPFVSARL</sequence>